<organism evidence="5 6">
    <name type="scientific">Paenibacillus eucommiae</name>
    <dbReference type="NCBI Taxonomy" id="1355755"/>
    <lineage>
        <taxon>Bacteria</taxon>
        <taxon>Bacillati</taxon>
        <taxon>Bacillota</taxon>
        <taxon>Bacilli</taxon>
        <taxon>Bacillales</taxon>
        <taxon>Paenibacillaceae</taxon>
        <taxon>Paenibacillus</taxon>
    </lineage>
</organism>
<accession>A0ABS4IQI1</accession>
<comment type="caution">
    <text evidence="5">The sequence shown here is derived from an EMBL/GenBank/DDBJ whole genome shotgun (WGS) entry which is preliminary data.</text>
</comment>
<evidence type="ECO:0000256" key="3">
    <source>
        <dbReference type="ARBA" id="ARBA00023163"/>
    </source>
</evidence>
<feature type="domain" description="HTH araC/xylS-type" evidence="4">
    <location>
        <begin position="177"/>
        <end position="274"/>
    </location>
</feature>
<evidence type="ECO:0000256" key="1">
    <source>
        <dbReference type="ARBA" id="ARBA00023015"/>
    </source>
</evidence>
<evidence type="ECO:0000313" key="6">
    <source>
        <dbReference type="Proteomes" id="UP001519287"/>
    </source>
</evidence>
<keyword evidence="3" id="KW-0804">Transcription</keyword>
<dbReference type="SMART" id="SM00342">
    <property type="entry name" value="HTH_ARAC"/>
    <property type="match status" value="1"/>
</dbReference>
<keyword evidence="1" id="KW-0805">Transcription regulation</keyword>
<dbReference type="PANTHER" id="PTHR43280">
    <property type="entry name" value="ARAC-FAMILY TRANSCRIPTIONAL REGULATOR"/>
    <property type="match status" value="1"/>
</dbReference>
<dbReference type="InterPro" id="IPR020449">
    <property type="entry name" value="Tscrpt_reg_AraC-type_HTH"/>
</dbReference>
<dbReference type="Pfam" id="PF02311">
    <property type="entry name" value="AraC_binding"/>
    <property type="match status" value="1"/>
</dbReference>
<proteinExistence type="predicted"/>
<dbReference type="InterPro" id="IPR018062">
    <property type="entry name" value="HTH_AraC-typ_CS"/>
</dbReference>
<dbReference type="Gene3D" id="2.60.120.280">
    <property type="entry name" value="Regulatory protein AraC"/>
    <property type="match status" value="1"/>
</dbReference>
<dbReference type="CDD" id="cd06986">
    <property type="entry name" value="cupin_MmsR-like_N"/>
    <property type="match status" value="1"/>
</dbReference>
<dbReference type="EMBL" id="JAGGLB010000003">
    <property type="protein sequence ID" value="MBP1989832.1"/>
    <property type="molecule type" value="Genomic_DNA"/>
</dbReference>
<dbReference type="PROSITE" id="PS00041">
    <property type="entry name" value="HTH_ARAC_FAMILY_1"/>
    <property type="match status" value="1"/>
</dbReference>
<dbReference type="Gene3D" id="1.10.10.60">
    <property type="entry name" value="Homeodomain-like"/>
    <property type="match status" value="2"/>
</dbReference>
<dbReference type="Pfam" id="PF12833">
    <property type="entry name" value="HTH_18"/>
    <property type="match status" value="1"/>
</dbReference>
<gene>
    <name evidence="5" type="ORF">J2Z66_001430</name>
</gene>
<dbReference type="PRINTS" id="PR00032">
    <property type="entry name" value="HTHARAC"/>
</dbReference>
<keyword evidence="6" id="KW-1185">Reference proteome</keyword>
<dbReference type="InterPro" id="IPR009057">
    <property type="entry name" value="Homeodomain-like_sf"/>
</dbReference>
<reference evidence="5 6" key="1">
    <citation type="submission" date="2021-03" db="EMBL/GenBank/DDBJ databases">
        <title>Genomic Encyclopedia of Type Strains, Phase IV (KMG-IV): sequencing the most valuable type-strain genomes for metagenomic binning, comparative biology and taxonomic classification.</title>
        <authorList>
            <person name="Goeker M."/>
        </authorList>
    </citation>
    <scope>NUCLEOTIDE SEQUENCE [LARGE SCALE GENOMIC DNA]</scope>
    <source>
        <strain evidence="5 6">DSM 26048</strain>
    </source>
</reference>
<evidence type="ECO:0000313" key="5">
    <source>
        <dbReference type="EMBL" id="MBP1989832.1"/>
    </source>
</evidence>
<dbReference type="RefSeq" id="WP_209970624.1">
    <property type="nucleotide sequence ID" value="NZ_JAGGLB010000003.1"/>
</dbReference>
<evidence type="ECO:0000256" key="2">
    <source>
        <dbReference type="ARBA" id="ARBA00023125"/>
    </source>
</evidence>
<dbReference type="PANTHER" id="PTHR43280:SF30">
    <property type="entry name" value="MMSAB OPERON REGULATORY PROTEIN"/>
    <property type="match status" value="1"/>
</dbReference>
<keyword evidence="2" id="KW-0238">DNA-binding</keyword>
<protein>
    <submittedName>
        <fullName evidence="5">AraC-like DNA-binding protein</fullName>
    </submittedName>
</protein>
<dbReference type="SUPFAM" id="SSF51215">
    <property type="entry name" value="Regulatory protein AraC"/>
    <property type="match status" value="1"/>
</dbReference>
<dbReference type="InterPro" id="IPR037923">
    <property type="entry name" value="HTH-like"/>
</dbReference>
<sequence length="277" mass="31571">MLQTSFIIQNSSPGEITVLTSGNSQTTAGYSMAPMILDYYLIHYVNSGKGVFWSREQRYELGPGDLFIIFPNQLAAYTADTSNPWQYAWVGFTGSHADSLLQAVGITEDLHVLNIGDHERIPSLLTSIQDHFQPNNDFFDLPTGAYLRLLFFEFKKILEKNRPIAINTHQEGYAAVEKSIRWMITHYNQQVTIEQIADAMGYHRSHLAKLFTKYTGVSPTQYLFKLRMQRAQSLLLGNFAVEQVAASVGYSDALYFSKMFKKWSGFSPSVYRQKMKE</sequence>
<dbReference type="PROSITE" id="PS01124">
    <property type="entry name" value="HTH_ARAC_FAMILY_2"/>
    <property type="match status" value="1"/>
</dbReference>
<dbReference type="InterPro" id="IPR018060">
    <property type="entry name" value="HTH_AraC"/>
</dbReference>
<dbReference type="Proteomes" id="UP001519287">
    <property type="component" value="Unassembled WGS sequence"/>
</dbReference>
<dbReference type="SUPFAM" id="SSF46689">
    <property type="entry name" value="Homeodomain-like"/>
    <property type="match status" value="2"/>
</dbReference>
<name>A0ABS4IQI1_9BACL</name>
<dbReference type="InterPro" id="IPR003313">
    <property type="entry name" value="AraC-bd"/>
</dbReference>
<evidence type="ECO:0000259" key="4">
    <source>
        <dbReference type="PROSITE" id="PS01124"/>
    </source>
</evidence>